<evidence type="ECO:0000313" key="3">
    <source>
        <dbReference type="EMBL" id="KAJ3443235.1"/>
    </source>
</evidence>
<feature type="compositionally biased region" description="Basic and acidic residues" evidence="1">
    <location>
        <begin position="1213"/>
        <end position="1230"/>
    </location>
</feature>
<dbReference type="InterPro" id="IPR032817">
    <property type="entry name" value="Mon2_C"/>
</dbReference>
<dbReference type="Pfam" id="PF16206">
    <property type="entry name" value="Mon2_C"/>
    <property type="match status" value="2"/>
</dbReference>
<name>A0AAV7ZRZ1_9EUKA</name>
<feature type="region of interest" description="Disordered" evidence="1">
    <location>
        <begin position="935"/>
        <end position="1043"/>
    </location>
</feature>
<reference evidence="3" key="1">
    <citation type="submission" date="2022-08" db="EMBL/GenBank/DDBJ databases">
        <title>Novel sulphate-reducing endosymbionts in the free-living metamonad Anaeramoeba.</title>
        <authorList>
            <person name="Jerlstrom-Hultqvist J."/>
            <person name="Cepicka I."/>
            <person name="Gallot-Lavallee L."/>
            <person name="Salas-Leiva D."/>
            <person name="Curtis B.A."/>
            <person name="Zahonova K."/>
            <person name="Pipaliya S."/>
            <person name="Dacks J."/>
            <person name="Roger A.J."/>
        </authorList>
    </citation>
    <scope>NUCLEOTIDE SEQUENCE</scope>
    <source>
        <strain evidence="3">Busselton2</strain>
    </source>
</reference>
<comment type="caution">
    <text evidence="3">The sequence shown here is derived from an EMBL/GenBank/DDBJ whole genome shotgun (WGS) entry which is preliminary data.</text>
</comment>
<accession>A0AAV7ZRZ1</accession>
<dbReference type="PANTHER" id="PTHR34491">
    <property type="entry name" value="A-TYPE INCLUSION PROTEIN, PUTATIVE-RELATED"/>
    <property type="match status" value="1"/>
</dbReference>
<feature type="compositionally biased region" description="Low complexity" evidence="1">
    <location>
        <begin position="1319"/>
        <end position="1338"/>
    </location>
</feature>
<proteinExistence type="predicted"/>
<dbReference type="PANTHER" id="PTHR34491:SF156">
    <property type="entry name" value="KINESIN MOTOR DOMAIN-CONTAINING PROTEIN"/>
    <property type="match status" value="1"/>
</dbReference>
<sequence length="1943" mass="229221">MNEFLNLLQTSLEKLKLLSKSEKSIVKTCTQALNQLKKIRTNRNDQTLSTMTIRSKLLQPFLLSLSQKTRSQNLQIQQFCIDVLVKIICVEGAKNKKLMSEILNIFNLLCKKLKDCFLEVKLIQSFLTIHNSKSRIIINNSQLSTIVSSMFLILDRNDPLSYNTCKAALKQLCSMVFDKIVEAIHKKNKHKTNTNKDLQSINLQTKKKKEKEKEKNKNLFLNVPKQYLPPKTINYNFGIGGYMLFQDLCLLSNGDVPIWISRKENIFQKGCLRREIYCLNLIESILESHSNLFLTNKDFLCLIKYQLYPFFIEWLSNINNQINSNHNQFNMNDNNRSKKSDVKNFQFIFQKNCCILRLLQLIVGNYFKKLPTEIEILILSLIKIVENPNSILTNNSIHNSRNNTNTHNSHNTNDNHNNWLLLLIIEVICIWIKIPELVFFFFINERKNNQLFTKLIAFISNYINSIEVIKYINEQNIKKIKIIKKRNNKTPIITKYYRLKTLKQFNQPPHFSIINTLSMISESLVIFIDSIYKILKQNLSIDQENIINIEILPNKNTKPNEEIRKHKKTTPNEGIDINNGMTNNNVTTKNNKTLGIIKQICEKSWFHILPTFSLLLDHSIEENIVQILLHSYQNFIIISCITNNTNARDAFITFLNKNSQNNLNSINNFSWGNSLVNVSDKQHFMKTRNKKNLQKIEYDENNHKSSFEKFQSKLNELNIISNKNKITNKKQKKILVSINKRNLLAFKILLNIAQQYPEYLGKSWILFLENFDYFDTKIKQYLNNVQSENENLKSIKEFEQDEITITIKILDEMLNSFFQTNFEKYSKSFFEDFSSSLVILSQKYLMNFQKNKKKIKNIKINIKQNFGLFQLKNFLINNINKIDLIWENIIQSHLIGICKTSNYDLSKIGIDTIFEITLQIFQKENFNQINNEETTRKEKEIENVKEKEKEKEIGNVKGKENEKKKENEKGKGNEKEKETEKGKENEKERENENEKKNENEKEKEKERKKKKENEKENENGNENENENQKEKKTDEEKKKQDQNEKVNEIFKVSKDNSTSEEKKIRNKNIYLLFIIELEKIDNNEKWYLILNHLFNLIQTCGQKLGTGWGIILKVLLNRIKKNVKKEFSLISTILKFICTDLLSFLPPSFFYDLLNILTEYCKQKSNINNTLSTIELIWKVADFLAINDFSDLISNERLNKKSEKKLKNNQKNKVYEKENRNRAVSDKKNNKKEKTARLNIWIFLYSKFLELIMDKRFRIRNGSLTTFFSILSSYGDKLTMGEWNEVFNSIIKPLTKLIKNKFLQSCLNENNNKKKLKRNNNNNNNNSNNINNNNNSNNNEDDQDEEKNLIIHYSRNTNKKKWMSTLNLMITEMCGIFDNLYQCISKTNIFLKFSNLLIKLINFACNNNNQEISLNGFENFKSLVISSYSEKHLNSDQLNIKQQIWGLIENLIFSLMDNKTQLDFTHKIVEDLMRAFKNIIKRIGIMSFSLEEIIKICKIAYQCYYTELFLIKNHISRITFSRTTLLIIEIFSSINSFKSATNDSILYFNILFALLIEYPDYKLFNQEFHTKILNSLNNQKLLNFKKKKILNYTNKFCFSRKTTLIDQVLTLMGSLLCKSFPRNHFFKIYPKFIYFLKSMINEFINDKDNLVDGKVCESNTKVKESKNDDNSRDNQKILITLIPIITKCFHLLDNKSFNNLSSKKISKIKNITLSIIKQITNPYFLQNIPISILDQLLSLLQNTLYRSMTNVDSNEKIIEKYIYILFLNSSLNIDQLILNQSKKFLFRKINEQFIFNCTEELFNLIKTKNRSHDTNISINQIQTNNVSQLAIQYSIKLSIKFVDNFFDYNDVFNNQLNHLLLIMDLLEDSQIESKIFKEMSKRKDFENIGLKTNLNIFQFYKGEKSHLISLFPWFCKLISSHEIKIKKRIQRIFLRLSKELNLI</sequence>
<evidence type="ECO:0000259" key="2">
    <source>
        <dbReference type="Pfam" id="PF16206"/>
    </source>
</evidence>
<feature type="compositionally biased region" description="Basic and acidic residues" evidence="1">
    <location>
        <begin position="1026"/>
        <end position="1043"/>
    </location>
</feature>
<evidence type="ECO:0000313" key="4">
    <source>
        <dbReference type="Proteomes" id="UP001146793"/>
    </source>
</evidence>
<feature type="domain" description="Mon2 C-terminal" evidence="2">
    <location>
        <begin position="1139"/>
        <end position="1298"/>
    </location>
</feature>
<feature type="domain" description="Mon2 C-terminal" evidence="2">
    <location>
        <begin position="1329"/>
        <end position="1427"/>
    </location>
</feature>
<feature type="region of interest" description="Disordered" evidence="1">
    <location>
        <begin position="1313"/>
        <end position="1344"/>
    </location>
</feature>
<organism evidence="3 4">
    <name type="scientific">Anaeramoeba flamelloides</name>
    <dbReference type="NCBI Taxonomy" id="1746091"/>
    <lineage>
        <taxon>Eukaryota</taxon>
        <taxon>Metamonada</taxon>
        <taxon>Anaeramoebidae</taxon>
        <taxon>Anaeramoeba</taxon>
    </lineage>
</organism>
<gene>
    <name evidence="3" type="ORF">M0812_09069</name>
</gene>
<dbReference type="EMBL" id="JANTQA010000023">
    <property type="protein sequence ID" value="KAJ3443235.1"/>
    <property type="molecule type" value="Genomic_DNA"/>
</dbReference>
<feature type="region of interest" description="Disordered" evidence="1">
    <location>
        <begin position="1205"/>
        <end position="1230"/>
    </location>
</feature>
<feature type="compositionally biased region" description="Basic and acidic residues" evidence="1">
    <location>
        <begin position="935"/>
        <end position="1018"/>
    </location>
</feature>
<evidence type="ECO:0000256" key="1">
    <source>
        <dbReference type="SAM" id="MobiDB-lite"/>
    </source>
</evidence>
<feature type="region of interest" description="Disordered" evidence="1">
    <location>
        <begin position="191"/>
        <end position="214"/>
    </location>
</feature>
<protein>
    <submittedName>
        <fullName evidence="3">Protein mon2</fullName>
    </submittedName>
</protein>
<dbReference type="Proteomes" id="UP001146793">
    <property type="component" value="Unassembled WGS sequence"/>
</dbReference>